<keyword evidence="5" id="KW-1185">Reference proteome</keyword>
<dbReference type="InterPro" id="IPR011344">
    <property type="entry name" value="ssDNA-bd"/>
</dbReference>
<evidence type="ECO:0000313" key="5">
    <source>
        <dbReference type="Proteomes" id="UP000306888"/>
    </source>
</evidence>
<name>A0A4S2DDM6_9CLOT</name>
<dbReference type="AlphaFoldDB" id="A0A4S2DDM6"/>
<dbReference type="GO" id="GO:0006260">
    <property type="term" value="P:DNA replication"/>
    <property type="evidence" value="ECO:0007669"/>
    <property type="project" value="InterPro"/>
</dbReference>
<evidence type="ECO:0000256" key="2">
    <source>
        <dbReference type="HAMAP-Rule" id="MF_00984"/>
    </source>
</evidence>
<keyword evidence="1 2" id="KW-0238">DNA-binding</keyword>
<evidence type="ECO:0000256" key="1">
    <source>
        <dbReference type="ARBA" id="ARBA00023125"/>
    </source>
</evidence>
<dbReference type="InterPro" id="IPR012340">
    <property type="entry name" value="NA-bd_OB-fold"/>
</dbReference>
<dbReference type="PANTHER" id="PTHR10302:SF27">
    <property type="entry name" value="SINGLE-STRANDED DNA-BINDING PROTEIN"/>
    <property type="match status" value="1"/>
</dbReference>
<comment type="caution">
    <text evidence="4">The sequence shown here is derived from an EMBL/GenBank/DDBJ whole genome shotgun (WGS) entry which is preliminary data.</text>
</comment>
<dbReference type="Proteomes" id="UP000306888">
    <property type="component" value="Unassembled WGS sequence"/>
</dbReference>
<dbReference type="RefSeq" id="WP_136008238.1">
    <property type="nucleotide sequence ID" value="NZ_SRYR01000017.1"/>
</dbReference>
<dbReference type="PIRSF" id="PIRSF002070">
    <property type="entry name" value="SSB"/>
    <property type="match status" value="1"/>
</dbReference>
<evidence type="ECO:0000313" key="4">
    <source>
        <dbReference type="EMBL" id="TGY40038.1"/>
    </source>
</evidence>
<dbReference type="HAMAP" id="MF_00984">
    <property type="entry name" value="SSB"/>
    <property type="match status" value="1"/>
</dbReference>
<dbReference type="EMBL" id="SRYR01000017">
    <property type="protein sequence ID" value="TGY40038.1"/>
    <property type="molecule type" value="Genomic_DNA"/>
</dbReference>
<dbReference type="SUPFAM" id="SSF50249">
    <property type="entry name" value="Nucleic acid-binding proteins"/>
    <property type="match status" value="1"/>
</dbReference>
<accession>A0A4S2DDM6</accession>
<comment type="subunit">
    <text evidence="2">Homotetramer.</text>
</comment>
<dbReference type="Pfam" id="PF00436">
    <property type="entry name" value="SSB"/>
    <property type="match status" value="1"/>
</dbReference>
<dbReference type="PANTHER" id="PTHR10302">
    <property type="entry name" value="SINGLE-STRANDED DNA-BINDING PROTEIN"/>
    <property type="match status" value="1"/>
</dbReference>
<evidence type="ECO:0000256" key="3">
    <source>
        <dbReference type="PIRNR" id="PIRNR002070"/>
    </source>
</evidence>
<protein>
    <recommendedName>
        <fullName evidence="2 3">Single-stranded DNA-binding protein</fullName>
        <shortName evidence="2">SSB</shortName>
    </recommendedName>
</protein>
<reference evidence="4 5" key="1">
    <citation type="submission" date="2019-04" db="EMBL/GenBank/DDBJ databases">
        <title>Microbes associate with the intestines of laboratory mice.</title>
        <authorList>
            <person name="Navarre W."/>
            <person name="Wong E."/>
            <person name="Huang K."/>
            <person name="Tropini C."/>
            <person name="Ng K."/>
            <person name="Yu B."/>
        </authorList>
    </citation>
    <scope>NUCLEOTIDE SEQUENCE [LARGE SCALE GENOMIC DNA]</scope>
    <source>
        <strain evidence="4 5">NM50_B9-20</strain>
    </source>
</reference>
<sequence>MNKVILIGRLTRDPELNFAAGSGTAVTRFSLAVTRPFKKDETDFINCVAFGKTGETIAQYLTKGRQLAITGSIRTGSYDAKDGTKRYTTDVVVESFEFIGSGNGSGAGRDQGFNDNFGASNNSGYSNPSNNFGGMNFEEDMTPVDDGDMPF</sequence>
<dbReference type="InterPro" id="IPR000424">
    <property type="entry name" value="Primosome_PriB/ssb"/>
</dbReference>
<organism evidence="4 5">
    <name type="scientific">Clostridium sartagoforme</name>
    <dbReference type="NCBI Taxonomy" id="84031"/>
    <lineage>
        <taxon>Bacteria</taxon>
        <taxon>Bacillati</taxon>
        <taxon>Bacillota</taxon>
        <taxon>Clostridia</taxon>
        <taxon>Eubacteriales</taxon>
        <taxon>Clostridiaceae</taxon>
        <taxon>Clostridium</taxon>
    </lineage>
</organism>
<dbReference type="CDD" id="cd04496">
    <property type="entry name" value="SSB_OBF"/>
    <property type="match status" value="1"/>
</dbReference>
<dbReference type="NCBIfam" id="TIGR00621">
    <property type="entry name" value="ssb"/>
    <property type="match status" value="1"/>
</dbReference>
<proteinExistence type="inferred from homology"/>
<dbReference type="OrthoDB" id="9809878at2"/>
<comment type="caution">
    <text evidence="2">Lacks conserved residue(s) required for the propagation of feature annotation.</text>
</comment>
<dbReference type="Gene3D" id="2.40.50.140">
    <property type="entry name" value="Nucleic acid-binding proteins"/>
    <property type="match status" value="1"/>
</dbReference>
<dbReference type="GO" id="GO:0003697">
    <property type="term" value="F:single-stranded DNA binding"/>
    <property type="evidence" value="ECO:0007669"/>
    <property type="project" value="UniProtKB-UniRule"/>
</dbReference>
<dbReference type="PROSITE" id="PS50935">
    <property type="entry name" value="SSB"/>
    <property type="match status" value="1"/>
</dbReference>
<gene>
    <name evidence="4" type="ORF">E5347_16040</name>
</gene>
<dbReference type="GO" id="GO:0009295">
    <property type="term" value="C:nucleoid"/>
    <property type="evidence" value="ECO:0007669"/>
    <property type="project" value="TreeGrafter"/>
</dbReference>